<sequence length="108" mass="11951">MVVTLGGAKDSHFTCPLKSKAVPNFHPFRTMIVKHGLRRPYHALASAAASEIPSLPSTTTNNYPRYLNLLSSCRDLKSLLQIHAHLIVSGLQQDNSITDPSHKFLLFV</sequence>
<accession>A0A314Z666</accession>
<keyword evidence="2" id="KW-1185">Reference proteome</keyword>
<dbReference type="Proteomes" id="UP000250321">
    <property type="component" value="Unassembled WGS sequence"/>
</dbReference>
<gene>
    <name evidence="1" type="ORF">Pyn_36160</name>
</gene>
<reference evidence="1 2" key="1">
    <citation type="submission" date="2018-02" db="EMBL/GenBank/DDBJ databases">
        <title>Draft genome of wild Prunus yedoensis var. nudiflora.</title>
        <authorList>
            <person name="Baek S."/>
            <person name="Kim J.-H."/>
            <person name="Choi K."/>
            <person name="Kim G.-B."/>
            <person name="Cho A."/>
            <person name="Jang H."/>
            <person name="Shin C.-H."/>
            <person name="Yu H.-J."/>
            <person name="Mun J.-H."/>
        </authorList>
    </citation>
    <scope>NUCLEOTIDE SEQUENCE [LARGE SCALE GENOMIC DNA]</scope>
    <source>
        <strain evidence="2">cv. Jeju island</strain>
        <tissue evidence="1">Leaf</tissue>
    </source>
</reference>
<dbReference type="OrthoDB" id="9990610at2759"/>
<name>A0A314Z666_PRUYE</name>
<proteinExistence type="predicted"/>
<comment type="caution">
    <text evidence="1">The sequence shown here is derived from an EMBL/GenBank/DDBJ whole genome shotgun (WGS) entry which is preliminary data.</text>
</comment>
<protein>
    <submittedName>
        <fullName evidence="1">Pentatricopeptide repeat-containing protein</fullName>
    </submittedName>
</protein>
<evidence type="ECO:0000313" key="2">
    <source>
        <dbReference type="Proteomes" id="UP000250321"/>
    </source>
</evidence>
<organism evidence="1 2">
    <name type="scientific">Prunus yedoensis var. nudiflora</name>
    <dbReference type="NCBI Taxonomy" id="2094558"/>
    <lineage>
        <taxon>Eukaryota</taxon>
        <taxon>Viridiplantae</taxon>
        <taxon>Streptophyta</taxon>
        <taxon>Embryophyta</taxon>
        <taxon>Tracheophyta</taxon>
        <taxon>Spermatophyta</taxon>
        <taxon>Magnoliopsida</taxon>
        <taxon>eudicotyledons</taxon>
        <taxon>Gunneridae</taxon>
        <taxon>Pentapetalae</taxon>
        <taxon>rosids</taxon>
        <taxon>fabids</taxon>
        <taxon>Rosales</taxon>
        <taxon>Rosaceae</taxon>
        <taxon>Amygdaloideae</taxon>
        <taxon>Amygdaleae</taxon>
        <taxon>Prunus</taxon>
    </lineage>
</organism>
<dbReference type="AlphaFoldDB" id="A0A314Z666"/>
<dbReference type="EMBL" id="PJQY01000224">
    <property type="protein sequence ID" value="PQQ15665.1"/>
    <property type="molecule type" value="Genomic_DNA"/>
</dbReference>
<evidence type="ECO:0000313" key="1">
    <source>
        <dbReference type="EMBL" id="PQQ15665.1"/>
    </source>
</evidence>